<dbReference type="EMBL" id="MU826832">
    <property type="protein sequence ID" value="KAJ7373054.1"/>
    <property type="molecule type" value="Genomic_DNA"/>
</dbReference>
<evidence type="ECO:0000256" key="4">
    <source>
        <dbReference type="SAM" id="SignalP"/>
    </source>
</evidence>
<keyword evidence="4" id="KW-0732">Signal</keyword>
<name>A0A9W9Z2C2_9CNID</name>
<organism evidence="6 7">
    <name type="scientific">Desmophyllum pertusum</name>
    <dbReference type="NCBI Taxonomy" id="174260"/>
    <lineage>
        <taxon>Eukaryota</taxon>
        <taxon>Metazoa</taxon>
        <taxon>Cnidaria</taxon>
        <taxon>Anthozoa</taxon>
        <taxon>Hexacorallia</taxon>
        <taxon>Scleractinia</taxon>
        <taxon>Caryophylliina</taxon>
        <taxon>Caryophylliidae</taxon>
        <taxon>Desmophyllum</taxon>
    </lineage>
</organism>
<comment type="subcellular location">
    <subcellularLocation>
        <location evidence="1">Secreted</location>
    </subcellularLocation>
</comment>
<evidence type="ECO:0000313" key="6">
    <source>
        <dbReference type="EMBL" id="KAJ7373054.1"/>
    </source>
</evidence>
<evidence type="ECO:0000256" key="3">
    <source>
        <dbReference type="RuleBase" id="RU000354"/>
    </source>
</evidence>
<feature type="domain" description="TGF-beta family profile" evidence="5">
    <location>
        <begin position="54"/>
        <end position="183"/>
    </location>
</feature>
<dbReference type="SUPFAM" id="SSF57501">
    <property type="entry name" value="Cystine-knot cytokines"/>
    <property type="match status" value="1"/>
</dbReference>
<feature type="signal peptide" evidence="4">
    <location>
        <begin position="1"/>
        <end position="24"/>
    </location>
</feature>
<dbReference type="AlphaFoldDB" id="A0A9W9Z2C2"/>
<keyword evidence="3" id="KW-0339">Growth factor</keyword>
<dbReference type="Pfam" id="PF00019">
    <property type="entry name" value="TGF_beta"/>
    <property type="match status" value="1"/>
</dbReference>
<evidence type="ECO:0000259" key="5">
    <source>
        <dbReference type="PROSITE" id="PS51362"/>
    </source>
</evidence>
<evidence type="ECO:0000313" key="7">
    <source>
        <dbReference type="Proteomes" id="UP001163046"/>
    </source>
</evidence>
<comment type="similarity">
    <text evidence="3">Belongs to the TGF-beta family.</text>
</comment>
<keyword evidence="7" id="KW-1185">Reference proteome</keyword>
<proteinExistence type="inferred from homology"/>
<gene>
    <name evidence="6" type="ORF">OS493_014200</name>
</gene>
<reference evidence="6" key="1">
    <citation type="submission" date="2023-01" db="EMBL/GenBank/DDBJ databases">
        <title>Genome assembly of the deep-sea coral Lophelia pertusa.</title>
        <authorList>
            <person name="Herrera S."/>
            <person name="Cordes E."/>
        </authorList>
    </citation>
    <scope>NUCLEOTIDE SEQUENCE</scope>
    <source>
        <strain evidence="6">USNM1676648</strain>
        <tissue evidence="6">Polyp</tissue>
    </source>
</reference>
<comment type="caution">
    <text evidence="6">The sequence shown here is derived from an EMBL/GenBank/DDBJ whole genome shotgun (WGS) entry which is preliminary data.</text>
</comment>
<feature type="chain" id="PRO_5040898169" description="TGF-beta family profile domain-containing protein" evidence="4">
    <location>
        <begin position="25"/>
        <end position="183"/>
    </location>
</feature>
<dbReference type="Gene3D" id="2.10.90.10">
    <property type="entry name" value="Cystine-knot cytokines"/>
    <property type="match status" value="1"/>
</dbReference>
<sequence length="183" mass="20848">MTNATVCVILCFIVFCELTALVKANSRPHRVNKGKSHVKGRENLNFTTIIDKERPFVNHTAVRHLPAPTPCRRQTFLATLASLNLSHFYTAPRTPIMFAYCDGSCDPPYSLDARVRDYVTHDVLLRQMADLKTTSISDDKKKKFKSPFCVPVEYTGMWMTRRTTNGGKREFWSKAIPSRCGCR</sequence>
<accession>A0A9W9Z2C2</accession>
<protein>
    <recommendedName>
        <fullName evidence="5">TGF-beta family profile domain-containing protein</fullName>
    </recommendedName>
</protein>
<dbReference type="Proteomes" id="UP001163046">
    <property type="component" value="Unassembled WGS sequence"/>
</dbReference>
<evidence type="ECO:0000256" key="1">
    <source>
        <dbReference type="ARBA" id="ARBA00004613"/>
    </source>
</evidence>
<dbReference type="GO" id="GO:0005576">
    <property type="term" value="C:extracellular region"/>
    <property type="evidence" value="ECO:0007669"/>
    <property type="project" value="UniProtKB-SubCell"/>
</dbReference>
<dbReference type="InterPro" id="IPR029034">
    <property type="entry name" value="Cystine-knot_cytokine"/>
</dbReference>
<keyword evidence="2" id="KW-0964">Secreted</keyword>
<evidence type="ECO:0000256" key="2">
    <source>
        <dbReference type="ARBA" id="ARBA00022525"/>
    </source>
</evidence>
<dbReference type="GO" id="GO:0008083">
    <property type="term" value="F:growth factor activity"/>
    <property type="evidence" value="ECO:0007669"/>
    <property type="project" value="UniProtKB-KW"/>
</dbReference>
<dbReference type="PROSITE" id="PS51362">
    <property type="entry name" value="TGF_BETA_2"/>
    <property type="match status" value="1"/>
</dbReference>
<dbReference type="InterPro" id="IPR001839">
    <property type="entry name" value="TGF-b_C"/>
</dbReference>
<dbReference type="SMART" id="SM00204">
    <property type="entry name" value="TGFB"/>
    <property type="match status" value="1"/>
</dbReference>